<dbReference type="GO" id="GO:0003724">
    <property type="term" value="F:RNA helicase activity"/>
    <property type="evidence" value="ECO:0007669"/>
    <property type="project" value="UniProtKB-EC"/>
</dbReference>
<protein>
    <recommendedName>
        <fullName evidence="1">RNA helicase</fullName>
        <ecNumber evidence="1">3.6.4.13</ecNumber>
    </recommendedName>
</protein>
<dbReference type="Gene3D" id="3.40.50.300">
    <property type="entry name" value="P-loop containing nucleotide triphosphate hydrolases"/>
    <property type="match status" value="3"/>
</dbReference>
<comment type="catalytic activity">
    <reaction evidence="8">
        <text>ATP + H2O = ADP + phosphate + H(+)</text>
        <dbReference type="Rhea" id="RHEA:13065"/>
        <dbReference type="ChEBI" id="CHEBI:15377"/>
        <dbReference type="ChEBI" id="CHEBI:15378"/>
        <dbReference type="ChEBI" id="CHEBI:30616"/>
        <dbReference type="ChEBI" id="CHEBI:43474"/>
        <dbReference type="ChEBI" id="CHEBI:456216"/>
        <dbReference type="EC" id="3.6.4.13"/>
    </reaction>
</comment>
<evidence type="ECO:0000256" key="6">
    <source>
        <dbReference type="ARBA" id="ARBA00022884"/>
    </source>
</evidence>
<evidence type="ECO:0000259" key="11">
    <source>
        <dbReference type="PROSITE" id="PS51194"/>
    </source>
</evidence>
<name>A0A7R9ALF4_TIMSH</name>
<evidence type="ECO:0000256" key="9">
    <source>
        <dbReference type="SAM" id="MobiDB-lite"/>
    </source>
</evidence>
<evidence type="ECO:0000256" key="8">
    <source>
        <dbReference type="ARBA" id="ARBA00047984"/>
    </source>
</evidence>
<dbReference type="InterPro" id="IPR014001">
    <property type="entry name" value="Helicase_ATP-bd"/>
</dbReference>
<dbReference type="AlphaFoldDB" id="A0A7R9ALF4"/>
<dbReference type="InterPro" id="IPR050079">
    <property type="entry name" value="DEAD_box_RNA_helicase"/>
</dbReference>
<organism evidence="12">
    <name type="scientific">Timema shepardi</name>
    <name type="common">Walking stick</name>
    <dbReference type="NCBI Taxonomy" id="629360"/>
    <lineage>
        <taxon>Eukaryota</taxon>
        <taxon>Metazoa</taxon>
        <taxon>Ecdysozoa</taxon>
        <taxon>Arthropoda</taxon>
        <taxon>Hexapoda</taxon>
        <taxon>Insecta</taxon>
        <taxon>Pterygota</taxon>
        <taxon>Neoptera</taxon>
        <taxon>Polyneoptera</taxon>
        <taxon>Phasmatodea</taxon>
        <taxon>Timematodea</taxon>
        <taxon>Timematoidea</taxon>
        <taxon>Timematidae</taxon>
        <taxon>Timema</taxon>
    </lineage>
</organism>
<dbReference type="GO" id="GO:0016787">
    <property type="term" value="F:hydrolase activity"/>
    <property type="evidence" value="ECO:0007669"/>
    <property type="project" value="UniProtKB-KW"/>
</dbReference>
<sequence length="668" mass="75549">MDGEFQVSNRAYQAIAKLGWLMPTLIQESAIPLLLEGKDVLLRARTGSGKTAAFAVPVIQKILNSKQETGENISWWRGGENHVQHFMTTSCFRKRSFSLRRGDEQHAQYSRATGSFVKRGFPQWRGGENHALYSMANHGHRFFREKRLFSVAERIVSSNRNFSSKKASPCHSISPLTVRFASYLLDKDELAREQAVKALVLAPSKELCQQIHSNFVDLTIKCSRELTCVDISAQDDVVVQRPLLVERPDVVVATPNRALLHLKANNLDLKTLEILVIDEADLVFSFGYEEEVKDVLSYLPQVYQAILASATLSEDVLTLKKLVLHNPVTLKLEEPDLAPATQLSHYHLYAQENQKATILYALLKLRLVTGKTIIFVNTVDKCYKLKLFLQQFAIPTCVLNSELPAAIRCLAVNHFNQGVYDIIIASDEKSLMEPHAFRAIKKKGVKLKRKKDKESGVARGIDFQCVSNVINFDFPLDVSSYIHRVGRTARGNNQASYTFVSPLFKEVALRISHSSLMSSDRMKPRAYQFKLNELESFNYRANDAWRAVTRTAVREARLKEIKQEIFNCKKLQGHFVDNPRDLQSLRHDKALHTVKVQSQLSNIPDYIVPTALKRVAGLSNSKKRRAPPSTKAPAKIRYQAIKDNPLLNMGLSGNTSKKKKRKHSINNS</sequence>
<dbReference type="SMART" id="SM00487">
    <property type="entry name" value="DEXDc"/>
    <property type="match status" value="1"/>
</dbReference>
<dbReference type="SUPFAM" id="SSF52540">
    <property type="entry name" value="P-loop containing nucleoside triphosphate hydrolases"/>
    <property type="match status" value="2"/>
</dbReference>
<dbReference type="InterPro" id="IPR001650">
    <property type="entry name" value="Helicase_C-like"/>
</dbReference>
<dbReference type="PROSITE" id="PS51192">
    <property type="entry name" value="HELICASE_ATP_BIND_1"/>
    <property type="match status" value="1"/>
</dbReference>
<comment type="similarity">
    <text evidence="7">Belongs to the DEAD box helicase family. DDX56/DBP9 subfamily.</text>
</comment>
<proteinExistence type="inferred from homology"/>
<dbReference type="PROSITE" id="PS51194">
    <property type="entry name" value="HELICASE_CTER"/>
    <property type="match status" value="1"/>
</dbReference>
<keyword evidence="4" id="KW-0347">Helicase</keyword>
<keyword evidence="3" id="KW-0378">Hydrolase</keyword>
<dbReference type="SMART" id="SM00490">
    <property type="entry name" value="HELICc"/>
    <property type="match status" value="1"/>
</dbReference>
<dbReference type="EC" id="3.6.4.13" evidence="1"/>
<dbReference type="GO" id="GO:0005829">
    <property type="term" value="C:cytosol"/>
    <property type="evidence" value="ECO:0007669"/>
    <property type="project" value="TreeGrafter"/>
</dbReference>
<evidence type="ECO:0000256" key="3">
    <source>
        <dbReference type="ARBA" id="ARBA00022801"/>
    </source>
</evidence>
<evidence type="ECO:0000256" key="7">
    <source>
        <dbReference type="ARBA" id="ARBA00038041"/>
    </source>
</evidence>
<dbReference type="InterPro" id="IPR011545">
    <property type="entry name" value="DEAD/DEAH_box_helicase_dom"/>
</dbReference>
<evidence type="ECO:0000256" key="4">
    <source>
        <dbReference type="ARBA" id="ARBA00022806"/>
    </source>
</evidence>
<keyword evidence="2" id="KW-0547">Nucleotide-binding</keyword>
<dbReference type="EMBL" id="OC000137">
    <property type="protein sequence ID" value="CAD7256265.1"/>
    <property type="molecule type" value="Genomic_DNA"/>
</dbReference>
<dbReference type="CDD" id="cd17961">
    <property type="entry name" value="DEADc_DDX56"/>
    <property type="match status" value="1"/>
</dbReference>
<feature type="domain" description="Helicase C-terminal" evidence="11">
    <location>
        <begin position="361"/>
        <end position="537"/>
    </location>
</feature>
<accession>A0A7R9ALF4</accession>
<feature type="region of interest" description="Disordered" evidence="9">
    <location>
        <begin position="647"/>
        <end position="668"/>
    </location>
</feature>
<evidence type="ECO:0000259" key="10">
    <source>
        <dbReference type="PROSITE" id="PS51192"/>
    </source>
</evidence>
<evidence type="ECO:0000313" key="12">
    <source>
        <dbReference type="EMBL" id="CAD7256265.1"/>
    </source>
</evidence>
<dbReference type="InterPro" id="IPR027417">
    <property type="entry name" value="P-loop_NTPase"/>
</dbReference>
<dbReference type="Pfam" id="PF00270">
    <property type="entry name" value="DEAD"/>
    <property type="match status" value="1"/>
</dbReference>
<evidence type="ECO:0000256" key="2">
    <source>
        <dbReference type="ARBA" id="ARBA00022741"/>
    </source>
</evidence>
<evidence type="ECO:0000256" key="5">
    <source>
        <dbReference type="ARBA" id="ARBA00022840"/>
    </source>
</evidence>
<dbReference type="PANTHER" id="PTHR47959">
    <property type="entry name" value="ATP-DEPENDENT RNA HELICASE RHLE-RELATED"/>
    <property type="match status" value="1"/>
</dbReference>
<dbReference type="Pfam" id="PF00271">
    <property type="entry name" value="Helicase_C"/>
    <property type="match status" value="1"/>
</dbReference>
<dbReference type="GO" id="GO:0005524">
    <property type="term" value="F:ATP binding"/>
    <property type="evidence" value="ECO:0007669"/>
    <property type="project" value="UniProtKB-KW"/>
</dbReference>
<dbReference type="CDD" id="cd18787">
    <property type="entry name" value="SF2_C_DEAD"/>
    <property type="match status" value="1"/>
</dbReference>
<feature type="domain" description="Helicase ATP-binding" evidence="10">
    <location>
        <begin position="31"/>
        <end position="330"/>
    </location>
</feature>
<evidence type="ECO:0000256" key="1">
    <source>
        <dbReference type="ARBA" id="ARBA00012552"/>
    </source>
</evidence>
<keyword evidence="5" id="KW-0067">ATP-binding</keyword>
<gene>
    <name evidence="12" type="ORF">TSIB3V08_LOCUS549</name>
</gene>
<dbReference type="PANTHER" id="PTHR47959:SF21">
    <property type="entry name" value="DEAD-BOX HELICASE 56"/>
    <property type="match status" value="1"/>
</dbReference>
<feature type="compositionally biased region" description="Basic residues" evidence="9">
    <location>
        <begin position="656"/>
        <end position="668"/>
    </location>
</feature>
<keyword evidence="6" id="KW-0694">RNA-binding</keyword>
<dbReference type="GO" id="GO:0003723">
    <property type="term" value="F:RNA binding"/>
    <property type="evidence" value="ECO:0007669"/>
    <property type="project" value="UniProtKB-KW"/>
</dbReference>
<reference evidence="12" key="1">
    <citation type="submission" date="2020-11" db="EMBL/GenBank/DDBJ databases">
        <authorList>
            <person name="Tran Van P."/>
        </authorList>
    </citation>
    <scope>NUCLEOTIDE SEQUENCE</scope>
</reference>